<evidence type="ECO:0000313" key="2">
    <source>
        <dbReference type="EMBL" id="TDV43717.1"/>
    </source>
</evidence>
<dbReference type="InterPro" id="IPR020845">
    <property type="entry name" value="AMP-binding_CS"/>
</dbReference>
<accession>A0A4R7V4Y2</accession>
<dbReference type="GO" id="GO:0044550">
    <property type="term" value="P:secondary metabolite biosynthetic process"/>
    <property type="evidence" value="ECO:0007669"/>
    <property type="project" value="TreeGrafter"/>
</dbReference>
<dbReference type="PANTHER" id="PTHR45527:SF1">
    <property type="entry name" value="FATTY ACID SYNTHASE"/>
    <property type="match status" value="1"/>
</dbReference>
<dbReference type="EMBL" id="SOCP01000015">
    <property type="protein sequence ID" value="TDV43717.1"/>
    <property type="molecule type" value="Genomic_DNA"/>
</dbReference>
<dbReference type="GO" id="GO:0005737">
    <property type="term" value="C:cytoplasm"/>
    <property type="evidence" value="ECO:0007669"/>
    <property type="project" value="TreeGrafter"/>
</dbReference>
<dbReference type="Pfam" id="PF00501">
    <property type="entry name" value="AMP-binding"/>
    <property type="match status" value="1"/>
</dbReference>
<protein>
    <submittedName>
        <fullName evidence="2">AMP-binding enzyme</fullName>
    </submittedName>
</protein>
<evidence type="ECO:0000259" key="1">
    <source>
        <dbReference type="Pfam" id="PF00501"/>
    </source>
</evidence>
<dbReference type="GO" id="GO:0031177">
    <property type="term" value="F:phosphopantetheine binding"/>
    <property type="evidence" value="ECO:0007669"/>
    <property type="project" value="TreeGrafter"/>
</dbReference>
<dbReference type="Gene3D" id="3.40.50.980">
    <property type="match status" value="2"/>
</dbReference>
<sequence>MRLPLSDILACPSLAAALEAAYQRHGDSDALITASESWTYQQLAKKARAVASGLRAAVMAPGQESIVAVVLDRSLEFVATVAGVAATGMPYLPLDPAAPDAYLEQVFAEAQPALVVTSAERAGRLRARTTARVVTYSDLASRDTTTTATATATATAASIVASAGSPAYVIYTSGSTGVPKGVVVPQAALLNSTAARVDQYGAAGRVLLLHSPAFDLTTGVLLWTLLTGGSLIIDPAGLSDVAATVDLDD</sequence>
<dbReference type="AlphaFoldDB" id="A0A4R7V4Y2"/>
<organism evidence="2 3">
    <name type="scientific">Actinophytocola oryzae</name>
    <dbReference type="NCBI Taxonomy" id="502181"/>
    <lineage>
        <taxon>Bacteria</taxon>
        <taxon>Bacillati</taxon>
        <taxon>Actinomycetota</taxon>
        <taxon>Actinomycetes</taxon>
        <taxon>Pseudonocardiales</taxon>
        <taxon>Pseudonocardiaceae</taxon>
    </lineage>
</organism>
<comment type="caution">
    <text evidence="2">The sequence shown here is derived from an EMBL/GenBank/DDBJ whole genome shotgun (WGS) entry which is preliminary data.</text>
</comment>
<evidence type="ECO:0000313" key="3">
    <source>
        <dbReference type="Proteomes" id="UP000294927"/>
    </source>
</evidence>
<dbReference type="RefSeq" id="WP_133906931.1">
    <property type="nucleotide sequence ID" value="NZ_SOCP01000015.1"/>
</dbReference>
<feature type="domain" description="AMP-dependent synthetase/ligase" evidence="1">
    <location>
        <begin position="19"/>
        <end position="234"/>
    </location>
</feature>
<gene>
    <name evidence="2" type="ORF">CLV71_115180</name>
</gene>
<dbReference type="SUPFAM" id="SSF56801">
    <property type="entry name" value="Acetyl-CoA synthetase-like"/>
    <property type="match status" value="1"/>
</dbReference>
<proteinExistence type="predicted"/>
<dbReference type="InterPro" id="IPR000873">
    <property type="entry name" value="AMP-dep_synth/lig_dom"/>
</dbReference>
<dbReference type="PANTHER" id="PTHR45527">
    <property type="entry name" value="NONRIBOSOMAL PEPTIDE SYNTHETASE"/>
    <property type="match status" value="1"/>
</dbReference>
<dbReference type="OrthoDB" id="2472181at2"/>
<dbReference type="Proteomes" id="UP000294927">
    <property type="component" value="Unassembled WGS sequence"/>
</dbReference>
<dbReference type="GO" id="GO:0043041">
    <property type="term" value="P:amino acid activation for nonribosomal peptide biosynthetic process"/>
    <property type="evidence" value="ECO:0007669"/>
    <property type="project" value="TreeGrafter"/>
</dbReference>
<dbReference type="PROSITE" id="PS00455">
    <property type="entry name" value="AMP_BINDING"/>
    <property type="match status" value="1"/>
</dbReference>
<reference evidence="2 3" key="1">
    <citation type="submission" date="2019-03" db="EMBL/GenBank/DDBJ databases">
        <title>Genomic Encyclopedia of Archaeal and Bacterial Type Strains, Phase II (KMG-II): from individual species to whole genera.</title>
        <authorList>
            <person name="Goeker M."/>
        </authorList>
    </citation>
    <scope>NUCLEOTIDE SEQUENCE [LARGE SCALE GENOMIC DNA]</scope>
    <source>
        <strain evidence="2 3">DSM 45499</strain>
    </source>
</reference>
<keyword evidence="3" id="KW-1185">Reference proteome</keyword>
<name>A0A4R7V4Y2_9PSEU</name>